<dbReference type="EMBL" id="UINC01115313">
    <property type="protein sequence ID" value="SVC86243.1"/>
    <property type="molecule type" value="Genomic_DNA"/>
</dbReference>
<feature type="non-terminal residue" evidence="2">
    <location>
        <position position="71"/>
    </location>
</feature>
<dbReference type="AlphaFoldDB" id="A0A382QL65"/>
<protein>
    <submittedName>
        <fullName evidence="2">Uncharacterized protein</fullName>
    </submittedName>
</protein>
<evidence type="ECO:0000256" key="1">
    <source>
        <dbReference type="SAM" id="MobiDB-lite"/>
    </source>
</evidence>
<feature type="region of interest" description="Disordered" evidence="1">
    <location>
        <begin position="47"/>
        <end position="71"/>
    </location>
</feature>
<evidence type="ECO:0000313" key="2">
    <source>
        <dbReference type="EMBL" id="SVC86243.1"/>
    </source>
</evidence>
<accession>A0A382QL65</accession>
<reference evidence="2" key="1">
    <citation type="submission" date="2018-05" db="EMBL/GenBank/DDBJ databases">
        <authorList>
            <person name="Lanie J.A."/>
            <person name="Ng W.-L."/>
            <person name="Kazmierczak K.M."/>
            <person name="Andrzejewski T.M."/>
            <person name="Davidsen T.M."/>
            <person name="Wayne K.J."/>
            <person name="Tettelin H."/>
            <person name="Glass J.I."/>
            <person name="Rusch D."/>
            <person name="Podicherti R."/>
            <person name="Tsui H.-C.T."/>
            <person name="Winkler M.E."/>
        </authorList>
    </citation>
    <scope>NUCLEOTIDE SEQUENCE</scope>
</reference>
<gene>
    <name evidence="2" type="ORF">METZ01_LOCUS339097</name>
</gene>
<sequence>MEHKGNSVAALHFYVDAGVDETIGHDSVGRFAESPATTLQQVANVGSHRAAPVLPDKLRPQATTEAEASAK</sequence>
<proteinExistence type="predicted"/>
<organism evidence="2">
    <name type="scientific">marine metagenome</name>
    <dbReference type="NCBI Taxonomy" id="408172"/>
    <lineage>
        <taxon>unclassified sequences</taxon>
        <taxon>metagenomes</taxon>
        <taxon>ecological metagenomes</taxon>
    </lineage>
</organism>
<feature type="compositionally biased region" description="Polar residues" evidence="1">
    <location>
        <begin position="61"/>
        <end position="71"/>
    </location>
</feature>
<name>A0A382QL65_9ZZZZ</name>